<evidence type="ECO:0000313" key="4">
    <source>
        <dbReference type="Proteomes" id="UP001180715"/>
    </source>
</evidence>
<dbReference type="Gene3D" id="3.40.50.450">
    <property type="match status" value="1"/>
</dbReference>
<proteinExistence type="predicted"/>
<dbReference type="Pfam" id="PF02481">
    <property type="entry name" value="DNA_processg_A"/>
    <property type="match status" value="1"/>
</dbReference>
<name>A0ABU1YZ67_9MICC</name>
<evidence type="ECO:0000259" key="2">
    <source>
        <dbReference type="Pfam" id="PF02481"/>
    </source>
</evidence>
<evidence type="ECO:0000256" key="1">
    <source>
        <dbReference type="SAM" id="MobiDB-lite"/>
    </source>
</evidence>
<accession>A0ABU1YZ67</accession>
<feature type="region of interest" description="Disordered" evidence="1">
    <location>
        <begin position="38"/>
        <end position="69"/>
    </location>
</feature>
<keyword evidence="4" id="KW-1185">Reference proteome</keyword>
<organism evidence="3 4">
    <name type="scientific">Pseudoglutamicibacter albus</name>
    <dbReference type="NCBI Taxonomy" id="98671"/>
    <lineage>
        <taxon>Bacteria</taxon>
        <taxon>Bacillati</taxon>
        <taxon>Actinomycetota</taxon>
        <taxon>Actinomycetes</taxon>
        <taxon>Micrococcales</taxon>
        <taxon>Micrococcaceae</taxon>
        <taxon>Pseudoglutamicibacter</taxon>
    </lineage>
</organism>
<dbReference type="EMBL" id="JAVDXX010000001">
    <property type="protein sequence ID" value="MDR7293513.1"/>
    <property type="molecule type" value="Genomic_DNA"/>
</dbReference>
<protein>
    <submittedName>
        <fullName evidence="3">Rossmann fold nucleotide-binding protein DprA/Smf involved in DNA uptake</fullName>
    </submittedName>
</protein>
<comment type="caution">
    <text evidence="3">The sequence shown here is derived from an EMBL/GenBank/DDBJ whole genome shotgun (WGS) entry which is preliminary data.</text>
</comment>
<evidence type="ECO:0000313" key="3">
    <source>
        <dbReference type="EMBL" id="MDR7293513.1"/>
    </source>
</evidence>
<sequence>MRDRVIAALASAVVIPEAGVRSGALSVAQLAHGMARPVGVVPGVGHKRSERGLPHARAAGHSAARGRRR</sequence>
<gene>
    <name evidence="3" type="ORF">J2S67_000781</name>
</gene>
<reference evidence="3" key="1">
    <citation type="submission" date="2023-07" db="EMBL/GenBank/DDBJ databases">
        <title>Sequencing the genomes of 1000 actinobacteria strains.</title>
        <authorList>
            <person name="Klenk H.-P."/>
        </authorList>
    </citation>
    <scope>NUCLEOTIDE SEQUENCE</scope>
    <source>
        <strain evidence="3">DSM 13068</strain>
    </source>
</reference>
<dbReference type="Proteomes" id="UP001180715">
    <property type="component" value="Unassembled WGS sequence"/>
</dbReference>
<feature type="domain" description="Smf/DprA SLOG" evidence="2">
    <location>
        <begin position="2"/>
        <end position="53"/>
    </location>
</feature>
<dbReference type="InterPro" id="IPR057666">
    <property type="entry name" value="DrpA_SLOG"/>
</dbReference>